<dbReference type="RefSeq" id="WP_350343125.1">
    <property type="nucleotide sequence ID" value="NZ_CP158367.1"/>
</dbReference>
<evidence type="ECO:0000313" key="5">
    <source>
        <dbReference type="EMBL" id="XBX74371.1"/>
    </source>
</evidence>
<dbReference type="GO" id="GO:0140737">
    <property type="term" value="C:encapsulin nanocompartment"/>
    <property type="evidence" value="ECO:0007669"/>
    <property type="project" value="UniProtKB-SubCell"/>
</dbReference>
<dbReference type="InterPro" id="IPR007544">
    <property type="entry name" value="ENCAP"/>
</dbReference>
<dbReference type="Pfam" id="PF04454">
    <property type="entry name" value="Linocin_M18"/>
    <property type="match status" value="1"/>
</dbReference>
<keyword evidence="3" id="KW-1284">Encapsulin nanocompartment</keyword>
<proteinExistence type="inferred from homology"/>
<evidence type="ECO:0000256" key="1">
    <source>
        <dbReference type="ARBA" id="ARBA00033738"/>
    </source>
</evidence>
<dbReference type="PANTHER" id="PTHR37165">
    <property type="entry name" value="PEPTIDASE U56 FAMILY"/>
    <property type="match status" value="1"/>
</dbReference>
<evidence type="ECO:0000256" key="3">
    <source>
        <dbReference type="ARBA" id="ARBA00033787"/>
    </source>
</evidence>
<gene>
    <name evidence="5" type="ORF">PRVXT_002405</name>
</gene>
<name>A0AAU7VKA4_9FIRM</name>
<dbReference type="InterPro" id="IPR051429">
    <property type="entry name" value="Encapsulin_nc"/>
</dbReference>
<comment type="similarity">
    <text evidence="2">Belongs to the encapsulin family. Family 1 subfamily.</text>
</comment>
<protein>
    <recommendedName>
        <fullName evidence="4">Type 1 encapsulin shell protein</fullName>
    </recommendedName>
</protein>
<dbReference type="PANTHER" id="PTHR37165:SF1">
    <property type="entry name" value="TYPE 1 ENCAPSULIN SHELL PROTEIN"/>
    <property type="match status" value="1"/>
</dbReference>
<reference evidence="5" key="2">
    <citation type="submission" date="2024-06" db="EMBL/GenBank/DDBJ databases">
        <authorList>
            <person name="Petrova K.O."/>
            <person name="Toshchakov S.V."/>
            <person name="Boltjanskaja Y.V."/>
            <person name="Kevbrin V."/>
        </authorList>
    </citation>
    <scope>NUCLEOTIDE SEQUENCE</scope>
    <source>
        <strain evidence="5">Z-910T</strain>
    </source>
</reference>
<dbReference type="Gene3D" id="3.30.2320.10">
    <property type="entry name" value="hypothetical protein PF0899 domain"/>
    <property type="match status" value="1"/>
</dbReference>
<reference evidence="5" key="1">
    <citation type="journal article" date="2013" name="Extremophiles">
        <title>Proteinivorax tanatarense gen. nov., sp. nov., an anaerobic, haloalkaliphilic, proteolytic bacterium isolated from a decaying algal bloom, and proposal of Proteinivoraceae fam. nov.</title>
        <authorList>
            <person name="Kevbrin V."/>
            <person name="Boltyanskaya Y."/>
            <person name="Zhilina T."/>
            <person name="Kolganova T."/>
            <person name="Lavrentjeva E."/>
            <person name="Kuznetsov B."/>
        </authorList>
    </citation>
    <scope>NUCLEOTIDE SEQUENCE</scope>
    <source>
        <strain evidence="5">Z-910T</strain>
    </source>
</reference>
<dbReference type="EMBL" id="CP158367">
    <property type="protein sequence ID" value="XBX74371.1"/>
    <property type="molecule type" value="Genomic_DNA"/>
</dbReference>
<accession>A0AAU7VKA4</accession>
<dbReference type="Gene3D" id="3.30.2400.30">
    <property type="match status" value="1"/>
</dbReference>
<evidence type="ECO:0000256" key="4">
    <source>
        <dbReference type="ARBA" id="ARBA00050023"/>
    </source>
</evidence>
<evidence type="ECO:0000256" key="2">
    <source>
        <dbReference type="ARBA" id="ARBA00033743"/>
    </source>
</evidence>
<dbReference type="PIRSF" id="PIRSF019254">
    <property type="entry name" value="CFP29"/>
    <property type="match status" value="1"/>
</dbReference>
<sequence>MDMLKRSLAPLSKEAWEEIEETTAKVLKTHLSARKVVKVDGPKGWDFNAVTNGRLELLPENNGEVKTGMYSVKPLVETRISFELDRWEMDNIIRGAKDIELDSLEEAAEKVAAFEENTIYNGYKDGGIKGLCEVAEHNLSFGNEPNGILESISAGVLKLQHAYSSGPYTLIVGDEGWKLINKTSQGYPLKKLIEDFLKTEIVYSKELEGALLVPYDHEDLEMTIGQDFSIGYEGHDNKKVKLFITESFTFRVLDPSLVVKYNI</sequence>
<organism evidence="5">
    <name type="scientific">Proteinivorax tanatarense</name>
    <dbReference type="NCBI Taxonomy" id="1260629"/>
    <lineage>
        <taxon>Bacteria</taxon>
        <taxon>Bacillati</taxon>
        <taxon>Bacillota</taxon>
        <taxon>Clostridia</taxon>
        <taxon>Eubacteriales</taxon>
        <taxon>Proteinivoracaceae</taxon>
        <taxon>Proteinivorax</taxon>
    </lineage>
</organism>
<dbReference type="AlphaFoldDB" id="A0AAU7VKA4"/>
<comment type="subcellular location">
    <subcellularLocation>
        <location evidence="1">Encapsulin nanocompartment</location>
    </subcellularLocation>
</comment>
<dbReference type="NCBIfam" id="NF041155">
    <property type="entry name" value="encap_f1"/>
    <property type="match status" value="1"/>
</dbReference>